<dbReference type="InterPro" id="IPR036938">
    <property type="entry name" value="PAP2/HPO_sf"/>
</dbReference>
<comment type="subcellular location">
    <subcellularLocation>
        <location evidence="1">Membrane</location>
        <topology evidence="1">Multi-pass membrane protein</topology>
    </subcellularLocation>
</comment>
<evidence type="ECO:0000256" key="4">
    <source>
        <dbReference type="ARBA" id="ARBA00022989"/>
    </source>
</evidence>
<dbReference type="AlphaFoldDB" id="A0A6H5GM91"/>
<dbReference type="PANTHER" id="PTHR10165">
    <property type="entry name" value="LIPID PHOSPHATE PHOSPHATASE"/>
    <property type="match status" value="1"/>
</dbReference>
<evidence type="ECO:0000256" key="3">
    <source>
        <dbReference type="ARBA" id="ARBA00022692"/>
    </source>
</evidence>
<evidence type="ECO:0000313" key="7">
    <source>
        <dbReference type="Proteomes" id="UP000479000"/>
    </source>
</evidence>
<dbReference type="GO" id="GO:0005886">
    <property type="term" value="C:plasma membrane"/>
    <property type="evidence" value="ECO:0007669"/>
    <property type="project" value="TreeGrafter"/>
</dbReference>
<gene>
    <name evidence="6" type="ORF">NTEN_LOCUS10551</name>
</gene>
<keyword evidence="3" id="KW-0812">Transmembrane</keyword>
<dbReference type="InterPro" id="IPR043216">
    <property type="entry name" value="PAP-like"/>
</dbReference>
<dbReference type="EMBL" id="CADCXU010015868">
    <property type="protein sequence ID" value="CAB0005074.1"/>
    <property type="molecule type" value="Genomic_DNA"/>
</dbReference>
<dbReference type="GO" id="GO:0006644">
    <property type="term" value="P:phospholipid metabolic process"/>
    <property type="evidence" value="ECO:0007669"/>
    <property type="project" value="InterPro"/>
</dbReference>
<dbReference type="GO" id="GO:0008195">
    <property type="term" value="F:phosphatidate phosphatase activity"/>
    <property type="evidence" value="ECO:0007669"/>
    <property type="project" value="TreeGrafter"/>
</dbReference>
<organism evidence="6 7">
    <name type="scientific">Nesidiocoris tenuis</name>
    <dbReference type="NCBI Taxonomy" id="355587"/>
    <lineage>
        <taxon>Eukaryota</taxon>
        <taxon>Metazoa</taxon>
        <taxon>Ecdysozoa</taxon>
        <taxon>Arthropoda</taxon>
        <taxon>Hexapoda</taxon>
        <taxon>Insecta</taxon>
        <taxon>Pterygota</taxon>
        <taxon>Neoptera</taxon>
        <taxon>Paraneoptera</taxon>
        <taxon>Hemiptera</taxon>
        <taxon>Heteroptera</taxon>
        <taxon>Panheteroptera</taxon>
        <taxon>Cimicomorpha</taxon>
        <taxon>Miridae</taxon>
        <taxon>Dicyphina</taxon>
        <taxon>Nesidiocoris</taxon>
    </lineage>
</organism>
<keyword evidence="5" id="KW-0472">Membrane</keyword>
<evidence type="ECO:0000256" key="2">
    <source>
        <dbReference type="ARBA" id="ARBA00008816"/>
    </source>
</evidence>
<accession>A0A6H5GM91</accession>
<proteinExistence type="inferred from homology"/>
<dbReference type="Pfam" id="PF01569">
    <property type="entry name" value="PAP2"/>
    <property type="match status" value="1"/>
</dbReference>
<dbReference type="GO" id="GO:0007165">
    <property type="term" value="P:signal transduction"/>
    <property type="evidence" value="ECO:0007669"/>
    <property type="project" value="TreeGrafter"/>
</dbReference>
<sequence>MTDDDFRVNFLKKVSVDVGLLLPILCMILMMNQYLSPFRRGFYCEDNTIRYPIKKETVSLASLYLLSLGFPLIFLGMGEILFASEEDYEGDIHHVVFKWRVHKGLVRTYDMMVSFMFGFMVCVLVVIMSQRLLGVMRPNFIQTCRPDIDCLNPAMGHDYHENYTCKSSKEDEEYARLSFPSKHATFCFYTMVYLSVYLQNKVRWEYFSVFNNCMQVAFMIAAWLVSMTQLTDYYHHVGDIIAGIAIGSLVAWFNVCAVYNFFKSSLRMGHKK</sequence>
<dbReference type="InterPro" id="IPR000326">
    <property type="entry name" value="PAP2/HPO"/>
</dbReference>
<dbReference type="SUPFAM" id="SSF48317">
    <property type="entry name" value="Acid phosphatase/Vanadium-dependent haloperoxidase"/>
    <property type="match status" value="1"/>
</dbReference>
<evidence type="ECO:0000313" key="6">
    <source>
        <dbReference type="EMBL" id="CAB0005074.1"/>
    </source>
</evidence>
<comment type="similarity">
    <text evidence="2">Belongs to the PA-phosphatase related phosphoesterase family.</text>
</comment>
<reference evidence="6 7" key="1">
    <citation type="submission" date="2020-02" db="EMBL/GenBank/DDBJ databases">
        <authorList>
            <person name="Ferguson B K."/>
        </authorList>
    </citation>
    <scope>NUCLEOTIDE SEQUENCE [LARGE SCALE GENOMIC DNA]</scope>
</reference>
<keyword evidence="4" id="KW-1133">Transmembrane helix</keyword>
<dbReference type="OrthoDB" id="8907274at2759"/>
<name>A0A6H5GM91_9HEMI</name>
<dbReference type="PANTHER" id="PTHR10165:SF103">
    <property type="entry name" value="PHOSPHOLIPID PHOSPHATASE HOMOLOG 1.2 HOMOLOG"/>
    <property type="match status" value="1"/>
</dbReference>
<keyword evidence="7" id="KW-1185">Reference proteome</keyword>
<dbReference type="GO" id="GO:0046839">
    <property type="term" value="P:phospholipid dephosphorylation"/>
    <property type="evidence" value="ECO:0007669"/>
    <property type="project" value="TreeGrafter"/>
</dbReference>
<evidence type="ECO:0000256" key="1">
    <source>
        <dbReference type="ARBA" id="ARBA00004141"/>
    </source>
</evidence>
<dbReference type="SMART" id="SM00014">
    <property type="entry name" value="acidPPc"/>
    <property type="match status" value="1"/>
</dbReference>
<dbReference type="Gene3D" id="1.20.144.10">
    <property type="entry name" value="Phosphatidic acid phosphatase type 2/haloperoxidase"/>
    <property type="match status" value="1"/>
</dbReference>
<protein>
    <submittedName>
        <fullName evidence="6">Uncharacterized protein</fullName>
    </submittedName>
</protein>
<evidence type="ECO:0000256" key="5">
    <source>
        <dbReference type="ARBA" id="ARBA00023136"/>
    </source>
</evidence>
<dbReference type="Proteomes" id="UP000479000">
    <property type="component" value="Unassembled WGS sequence"/>
</dbReference>